<evidence type="ECO:0000313" key="2">
    <source>
        <dbReference type="EMBL" id="TBU57452.1"/>
    </source>
</evidence>
<evidence type="ECO:0000256" key="1">
    <source>
        <dbReference type="SAM" id="MobiDB-lite"/>
    </source>
</evidence>
<feature type="region of interest" description="Disordered" evidence="1">
    <location>
        <begin position="149"/>
        <end position="184"/>
    </location>
</feature>
<protein>
    <submittedName>
        <fullName evidence="2">Uncharacterized protein</fullName>
    </submittedName>
</protein>
<keyword evidence="3" id="KW-1185">Reference proteome</keyword>
<sequence length="184" mass="20508">ILVTLASRFSLILADLVGLYITWYRTHETIRIAHRNRMSGGHNKPTFSFTLLRDGTIYFSTLLILNGLNVAFTMSSVSTPSQYHRTCLKSSQVAGNDALEPSNLISVFEEPLTAILTSRFLINLQKVKRRLEDSSRSLSKVSEIAFQPYHSGSADGPIESSRIQQLSHEDDTEYGTGDDGEELP</sequence>
<feature type="compositionally biased region" description="Acidic residues" evidence="1">
    <location>
        <begin position="170"/>
        <end position="184"/>
    </location>
</feature>
<proteinExistence type="predicted"/>
<reference evidence="2 3" key="1">
    <citation type="submission" date="2019-01" db="EMBL/GenBank/DDBJ databases">
        <title>Draft genome sequences of three monokaryotic isolates of the white-rot basidiomycete fungus Dichomitus squalens.</title>
        <authorList>
            <consortium name="DOE Joint Genome Institute"/>
            <person name="Lopez S.C."/>
            <person name="Andreopoulos B."/>
            <person name="Pangilinan J."/>
            <person name="Lipzen A."/>
            <person name="Riley R."/>
            <person name="Ahrendt S."/>
            <person name="Ng V."/>
            <person name="Barry K."/>
            <person name="Daum C."/>
            <person name="Grigoriev I.V."/>
            <person name="Hilden K.S."/>
            <person name="Makela M.R."/>
            <person name="de Vries R.P."/>
        </authorList>
    </citation>
    <scope>NUCLEOTIDE SEQUENCE [LARGE SCALE GENOMIC DNA]</scope>
    <source>
        <strain evidence="2 3">CBS 464.89</strain>
    </source>
</reference>
<feature type="non-terminal residue" evidence="2">
    <location>
        <position position="1"/>
    </location>
</feature>
<organism evidence="2 3">
    <name type="scientific">Dichomitus squalens</name>
    <dbReference type="NCBI Taxonomy" id="114155"/>
    <lineage>
        <taxon>Eukaryota</taxon>
        <taxon>Fungi</taxon>
        <taxon>Dikarya</taxon>
        <taxon>Basidiomycota</taxon>
        <taxon>Agaricomycotina</taxon>
        <taxon>Agaricomycetes</taxon>
        <taxon>Polyporales</taxon>
        <taxon>Polyporaceae</taxon>
        <taxon>Dichomitus</taxon>
    </lineage>
</organism>
<evidence type="ECO:0000313" key="3">
    <source>
        <dbReference type="Proteomes" id="UP000292082"/>
    </source>
</evidence>
<name>A0A4Q9PSN9_9APHY</name>
<dbReference type="EMBL" id="ML145137">
    <property type="protein sequence ID" value="TBU57452.1"/>
    <property type="molecule type" value="Genomic_DNA"/>
</dbReference>
<accession>A0A4Q9PSN9</accession>
<dbReference type="Proteomes" id="UP000292082">
    <property type="component" value="Unassembled WGS sequence"/>
</dbReference>
<gene>
    <name evidence="2" type="ORF">BD310DRAFT_821614</name>
</gene>
<dbReference type="AlphaFoldDB" id="A0A4Q9PSN9"/>